<evidence type="ECO:0000313" key="3">
    <source>
        <dbReference type="EMBL" id="KAK7871704.1"/>
    </source>
</evidence>
<evidence type="ECO:0000256" key="1">
    <source>
        <dbReference type="SAM" id="MobiDB-lite"/>
    </source>
</evidence>
<keyword evidence="2" id="KW-0732">Signal</keyword>
<feature type="chain" id="PRO_5042981052" description="Accessory gland protein" evidence="2">
    <location>
        <begin position="18"/>
        <end position="354"/>
    </location>
</feature>
<dbReference type="EMBL" id="JAZDUA010000034">
    <property type="protein sequence ID" value="KAK7871704.1"/>
    <property type="molecule type" value="Genomic_DNA"/>
</dbReference>
<evidence type="ECO:0000313" key="4">
    <source>
        <dbReference type="Proteomes" id="UP001378592"/>
    </source>
</evidence>
<reference evidence="3 4" key="1">
    <citation type="submission" date="2024-03" db="EMBL/GenBank/DDBJ databases">
        <title>The genome assembly and annotation of the cricket Gryllus longicercus Weissman &amp; Gray.</title>
        <authorList>
            <person name="Szrajer S."/>
            <person name="Gray D."/>
            <person name="Ylla G."/>
        </authorList>
    </citation>
    <scope>NUCLEOTIDE SEQUENCE [LARGE SCALE GENOMIC DNA]</scope>
    <source>
        <strain evidence="3">DAG 2021-001</strain>
        <tissue evidence="3">Whole body minus gut</tissue>
    </source>
</reference>
<comment type="caution">
    <text evidence="3">The sequence shown here is derived from an EMBL/GenBank/DDBJ whole genome shotgun (WGS) entry which is preliminary data.</text>
</comment>
<feature type="region of interest" description="Disordered" evidence="1">
    <location>
        <begin position="158"/>
        <end position="191"/>
    </location>
</feature>
<gene>
    <name evidence="3" type="ORF">R5R35_013993</name>
</gene>
<feature type="signal peptide" evidence="2">
    <location>
        <begin position="1"/>
        <end position="17"/>
    </location>
</feature>
<name>A0AAN9WF15_9ORTH</name>
<proteinExistence type="predicted"/>
<sequence length="354" mass="38086">MLALPWVVLLLASSARARPGPGPTRAPPPDLHRFLADLSYLERAFPCTEAERACLEHGRLLHADGNCYRVREQGPCAAGELFRVNKTEALRGGLLRGTCSKQCVGARQPLAASGECRSAEWVENEVCRSEWGLQPTVDIFGEWVCKCLTPDCAPAPSTPAPSPLPAPSPAPSPAAPPADASTPPPAATPPPPLPAGCCRAPDLSRPTPVPYYDDRLALFGFWVPCSEAEHGCLKRGRVRASGSCHALRSRGPCGAGEELVLDAEALHYPYNPARARLVPKCAPRRCPDGGVFLPADGRCHPEDEVQRWLCAGKPPVRDEFGGWGCWRHLSGGADLSTTRRDNGRCELPPSAMWY</sequence>
<dbReference type="AlphaFoldDB" id="A0AAN9WF15"/>
<evidence type="ECO:0000256" key="2">
    <source>
        <dbReference type="SAM" id="SignalP"/>
    </source>
</evidence>
<organism evidence="3 4">
    <name type="scientific">Gryllus longicercus</name>
    <dbReference type="NCBI Taxonomy" id="2509291"/>
    <lineage>
        <taxon>Eukaryota</taxon>
        <taxon>Metazoa</taxon>
        <taxon>Ecdysozoa</taxon>
        <taxon>Arthropoda</taxon>
        <taxon>Hexapoda</taxon>
        <taxon>Insecta</taxon>
        <taxon>Pterygota</taxon>
        <taxon>Neoptera</taxon>
        <taxon>Polyneoptera</taxon>
        <taxon>Orthoptera</taxon>
        <taxon>Ensifera</taxon>
        <taxon>Gryllidea</taxon>
        <taxon>Grylloidea</taxon>
        <taxon>Gryllidae</taxon>
        <taxon>Gryllinae</taxon>
        <taxon>Gryllus</taxon>
    </lineage>
</organism>
<dbReference type="Proteomes" id="UP001378592">
    <property type="component" value="Unassembled WGS sequence"/>
</dbReference>
<keyword evidence="4" id="KW-1185">Reference proteome</keyword>
<accession>A0AAN9WF15</accession>
<protein>
    <recommendedName>
        <fullName evidence="5">Accessory gland protein</fullName>
    </recommendedName>
</protein>
<evidence type="ECO:0008006" key="5">
    <source>
        <dbReference type="Google" id="ProtNLM"/>
    </source>
</evidence>